<dbReference type="Gene3D" id="1.10.10.10">
    <property type="entry name" value="Winged helix-like DNA-binding domain superfamily/Winged helix DNA-binding domain"/>
    <property type="match status" value="2"/>
</dbReference>
<feature type="coiled-coil region" evidence="5">
    <location>
        <begin position="113"/>
        <end position="140"/>
    </location>
</feature>
<dbReference type="RefSeq" id="WP_273847318.1">
    <property type="nucleotide sequence ID" value="NZ_JAQQWT010000025.1"/>
</dbReference>
<dbReference type="InterPro" id="IPR002178">
    <property type="entry name" value="PTS_EIIA_type-2_dom"/>
</dbReference>
<evidence type="ECO:0000259" key="6">
    <source>
        <dbReference type="PROSITE" id="PS51000"/>
    </source>
</evidence>
<dbReference type="InterPro" id="IPR036095">
    <property type="entry name" value="PTS_EIIB-like_sf"/>
</dbReference>
<accession>A0ABV6NI81</accession>
<dbReference type="PROSITE" id="PS51094">
    <property type="entry name" value="PTS_EIIA_TYPE_2"/>
    <property type="match status" value="1"/>
</dbReference>
<feature type="domain" description="PRD" evidence="9">
    <location>
        <begin position="312"/>
        <end position="417"/>
    </location>
</feature>
<evidence type="ECO:0000256" key="5">
    <source>
        <dbReference type="SAM" id="Coils"/>
    </source>
</evidence>
<evidence type="ECO:0000313" key="11">
    <source>
        <dbReference type="Proteomes" id="UP001589833"/>
    </source>
</evidence>
<keyword evidence="3" id="KW-0805">Transcription regulation</keyword>
<reference evidence="10 11" key="1">
    <citation type="submission" date="2024-09" db="EMBL/GenBank/DDBJ databases">
        <authorList>
            <person name="Sun Q."/>
            <person name="Mori K."/>
        </authorList>
    </citation>
    <scope>NUCLEOTIDE SEQUENCE [LARGE SCALE GENOMIC DNA]</scope>
    <source>
        <strain evidence="10 11">NCAIM B.02301</strain>
    </source>
</reference>
<dbReference type="Pfam" id="PF08279">
    <property type="entry name" value="HTH_11"/>
    <property type="match status" value="1"/>
</dbReference>
<evidence type="ECO:0000313" key="10">
    <source>
        <dbReference type="EMBL" id="MFC0560465.1"/>
    </source>
</evidence>
<evidence type="ECO:0000259" key="9">
    <source>
        <dbReference type="PROSITE" id="PS51372"/>
    </source>
</evidence>
<evidence type="ECO:0000259" key="7">
    <source>
        <dbReference type="PROSITE" id="PS51094"/>
    </source>
</evidence>
<gene>
    <name evidence="10" type="ORF">ACFFH4_15790</name>
</gene>
<keyword evidence="11" id="KW-1185">Reference proteome</keyword>
<evidence type="ECO:0000256" key="4">
    <source>
        <dbReference type="ARBA" id="ARBA00023163"/>
    </source>
</evidence>
<dbReference type="InterPro" id="IPR001034">
    <property type="entry name" value="DeoR_HTH"/>
</dbReference>
<dbReference type="PANTHER" id="PTHR30185:SF18">
    <property type="entry name" value="TRANSCRIPTIONAL REGULATOR MTLR"/>
    <property type="match status" value="1"/>
</dbReference>
<evidence type="ECO:0000256" key="1">
    <source>
        <dbReference type="ARBA" id="ARBA00022679"/>
    </source>
</evidence>
<dbReference type="SUPFAM" id="SSF46785">
    <property type="entry name" value="Winged helix' DNA-binding domain"/>
    <property type="match status" value="1"/>
</dbReference>
<dbReference type="InterPro" id="IPR036390">
    <property type="entry name" value="WH_DNA-bd_sf"/>
</dbReference>
<dbReference type="PROSITE" id="PS51000">
    <property type="entry name" value="HTH_DEOR_2"/>
    <property type="match status" value="1"/>
</dbReference>
<dbReference type="PANTHER" id="PTHR30185">
    <property type="entry name" value="CRYPTIC BETA-GLUCOSIDE BGL OPERON ANTITERMINATOR"/>
    <property type="match status" value="1"/>
</dbReference>
<dbReference type="InterPro" id="IPR036634">
    <property type="entry name" value="PRD_sf"/>
</dbReference>
<comment type="caution">
    <text evidence="10">The sequence shown here is derived from an EMBL/GenBank/DDBJ whole genome shotgun (WGS) entry which is preliminary data.</text>
</comment>
<dbReference type="InterPro" id="IPR011608">
    <property type="entry name" value="PRD"/>
</dbReference>
<dbReference type="Pfam" id="PF00874">
    <property type="entry name" value="PRD"/>
    <property type="match status" value="2"/>
</dbReference>
<dbReference type="InterPro" id="IPR013011">
    <property type="entry name" value="PTS_EIIB_2"/>
</dbReference>
<proteinExistence type="predicted"/>
<dbReference type="Gene3D" id="3.40.50.2300">
    <property type="match status" value="1"/>
</dbReference>
<evidence type="ECO:0000259" key="8">
    <source>
        <dbReference type="PROSITE" id="PS51099"/>
    </source>
</evidence>
<dbReference type="InterPro" id="IPR050661">
    <property type="entry name" value="BglG_antiterminators"/>
</dbReference>
<sequence length="709" mass="80365">MYITARERQILDKLLASNEEITVKDLADFIDVSVRTIHRDLKGVEDILKGYQLSLVKKSGVGIQIVGGKEQVEHLKLFLFNLIHHEYSPEERQTIIACTLLEAREPVKLIALAQDLNVTIATISNDLNKVEEQLQKYKSLSLIRKRGYGVEIAGEETAKRKAMSTIISENVDEFDLLSLIRENIQKKSTTQMDSISERLLGLVEKRNLHIVEKVIEEINRELPYSIADSAYMGLVVHLALAMERILQGENIAIDQAYLEKLQVTPEFKIAEKIIGKLEKVFHTEIPKAEIGYITMHLRGAKLRYDKEYLIEDTSLQIALKAKSLIQYVEKRTGQSLRENQSLLQGLVAHLSPAIFRIKQNMGITNPLLAKIKNDYEELFSIVKDGVQVILTDLEVPDEEIGYLVLHFGSVLLGKSRQNTLKALVVCSSGIGTSKMLATRLQRELPSIKEVRNVSLFELYRMNKADYDLILSTIRIPELEHEYILVNPILTDEEVDKIKRYLTQHPKQDEENNADSTEEDFIVESFSKKEHTLNRLKLNKDYVDTVVTLLEGFTVVQSKEEKSLNAILTQACARLYEQKIIADVKTVIADLRAREQVGGLGIPDTKLALYHARSQAVLKPSFTVIALSEPISIKAMDQSNLLVETILLMLSPNEVSTATLEILSQISALIIEDEFSLLRFESKDEGRISSYLATKLEKFIEEKTIELRSV</sequence>
<dbReference type="Gene3D" id="1.10.1790.10">
    <property type="entry name" value="PRD domain"/>
    <property type="match status" value="2"/>
</dbReference>
<dbReference type="EMBL" id="JBHLTR010000027">
    <property type="protein sequence ID" value="MFC0560465.1"/>
    <property type="molecule type" value="Genomic_DNA"/>
</dbReference>
<keyword evidence="2" id="KW-0677">Repeat</keyword>
<keyword evidence="5" id="KW-0175">Coiled coil</keyword>
<dbReference type="SUPFAM" id="SSF63520">
    <property type="entry name" value="PTS-regulatory domain, PRD"/>
    <property type="match status" value="2"/>
</dbReference>
<name>A0ABV6NI81_9BACI</name>
<dbReference type="PROSITE" id="PS51372">
    <property type="entry name" value="PRD_2"/>
    <property type="match status" value="2"/>
</dbReference>
<feature type="domain" description="PTS EIIA type-2" evidence="7">
    <location>
        <begin position="547"/>
        <end position="694"/>
    </location>
</feature>
<feature type="domain" description="PRD" evidence="9">
    <location>
        <begin position="202"/>
        <end position="307"/>
    </location>
</feature>
<evidence type="ECO:0000256" key="3">
    <source>
        <dbReference type="ARBA" id="ARBA00023015"/>
    </source>
</evidence>
<dbReference type="CDD" id="cd05568">
    <property type="entry name" value="PTS_IIB_bgl_like"/>
    <property type="match status" value="1"/>
</dbReference>
<dbReference type="Pfam" id="PF00359">
    <property type="entry name" value="PTS_EIIA_2"/>
    <property type="match status" value="1"/>
</dbReference>
<feature type="domain" description="PTS EIIB type-2" evidence="8">
    <location>
        <begin position="420"/>
        <end position="509"/>
    </location>
</feature>
<keyword evidence="4" id="KW-0804">Transcription</keyword>
<evidence type="ECO:0000256" key="2">
    <source>
        <dbReference type="ARBA" id="ARBA00022737"/>
    </source>
</evidence>
<dbReference type="InterPro" id="IPR013196">
    <property type="entry name" value="HTH_11"/>
</dbReference>
<keyword evidence="1" id="KW-0808">Transferase</keyword>
<dbReference type="SUPFAM" id="SSF55804">
    <property type="entry name" value="Phoshotransferase/anion transport protein"/>
    <property type="match status" value="1"/>
</dbReference>
<dbReference type="Gene3D" id="3.40.930.10">
    <property type="entry name" value="Mannitol-specific EII, Chain A"/>
    <property type="match status" value="1"/>
</dbReference>
<organism evidence="10 11">
    <name type="scientific">Halalkalibacter alkalisediminis</name>
    <dbReference type="NCBI Taxonomy" id="935616"/>
    <lineage>
        <taxon>Bacteria</taxon>
        <taxon>Bacillati</taxon>
        <taxon>Bacillota</taxon>
        <taxon>Bacilli</taxon>
        <taxon>Bacillales</taxon>
        <taxon>Bacillaceae</taxon>
        <taxon>Halalkalibacter</taxon>
    </lineage>
</organism>
<dbReference type="InterPro" id="IPR016152">
    <property type="entry name" value="PTrfase/Anion_transptr"/>
</dbReference>
<dbReference type="InterPro" id="IPR036388">
    <property type="entry name" value="WH-like_DNA-bd_sf"/>
</dbReference>
<feature type="domain" description="HTH deoR-type" evidence="6">
    <location>
        <begin position="4"/>
        <end position="71"/>
    </location>
</feature>
<dbReference type="PROSITE" id="PS51099">
    <property type="entry name" value="PTS_EIIB_TYPE_2"/>
    <property type="match status" value="1"/>
</dbReference>
<dbReference type="Proteomes" id="UP001589833">
    <property type="component" value="Unassembled WGS sequence"/>
</dbReference>
<protein>
    <submittedName>
        <fullName evidence="10">BglG family transcription antiterminator</fullName>
    </submittedName>
</protein>
<dbReference type="SUPFAM" id="SSF52794">
    <property type="entry name" value="PTS system IIB component-like"/>
    <property type="match status" value="1"/>
</dbReference>